<dbReference type="SUPFAM" id="SSF55729">
    <property type="entry name" value="Acyl-CoA N-acyltransferases (Nat)"/>
    <property type="match status" value="1"/>
</dbReference>
<dbReference type="CDD" id="cd04301">
    <property type="entry name" value="NAT_SF"/>
    <property type="match status" value="1"/>
</dbReference>
<dbReference type="PROSITE" id="PS51186">
    <property type="entry name" value="GNAT"/>
    <property type="match status" value="1"/>
</dbReference>
<keyword evidence="3" id="KW-1185">Reference proteome</keyword>
<evidence type="ECO:0000313" key="2">
    <source>
        <dbReference type="EMBL" id="MBO1227503.1"/>
    </source>
</evidence>
<proteinExistence type="predicted"/>
<feature type="domain" description="N-acetyltransferase" evidence="1">
    <location>
        <begin position="4"/>
        <end position="148"/>
    </location>
</feature>
<reference evidence="2 3" key="1">
    <citation type="submission" date="2021-03" db="EMBL/GenBank/DDBJ databases">
        <title>Staphylococci and Mammaliicocci in bats.</title>
        <authorList>
            <person name="Fountain K."/>
        </authorList>
    </citation>
    <scope>NUCLEOTIDE SEQUENCE [LARGE SCALE GENOMIC DNA]</scope>
    <source>
        <strain evidence="2 3">18_1_E_SW</strain>
    </source>
</reference>
<gene>
    <name evidence="2" type="ORF">J3T88_09335</name>
</gene>
<accession>A0ABS3L397</accession>
<organism evidence="2 3">
    <name type="scientific">Staphylococcus nepalensis</name>
    <dbReference type="NCBI Taxonomy" id="214473"/>
    <lineage>
        <taxon>Bacteria</taxon>
        <taxon>Bacillati</taxon>
        <taxon>Bacillota</taxon>
        <taxon>Bacilli</taxon>
        <taxon>Bacillales</taxon>
        <taxon>Staphylococcaceae</taxon>
        <taxon>Staphylococcus</taxon>
    </lineage>
</organism>
<dbReference type="InterPro" id="IPR000182">
    <property type="entry name" value="GNAT_dom"/>
</dbReference>
<dbReference type="PANTHER" id="PTHR43415">
    <property type="entry name" value="SPERMIDINE N(1)-ACETYLTRANSFERASE"/>
    <property type="match status" value="1"/>
</dbReference>
<comment type="caution">
    <text evidence="2">The sequence shown here is derived from an EMBL/GenBank/DDBJ whole genome shotgun (WGS) entry which is preliminary data.</text>
</comment>
<evidence type="ECO:0000313" key="3">
    <source>
        <dbReference type="Proteomes" id="UP000664081"/>
    </source>
</evidence>
<dbReference type="PANTHER" id="PTHR43415:SF3">
    <property type="entry name" value="GNAT-FAMILY ACETYLTRANSFERASE"/>
    <property type="match status" value="1"/>
</dbReference>
<dbReference type="Gene3D" id="1.10.287.900">
    <property type="entry name" value="The crystal structure of the spermine/spermidine acetyltransferase from enterococcus faecali"/>
    <property type="match status" value="1"/>
</dbReference>
<dbReference type="InterPro" id="IPR027455">
    <property type="entry name" value="Sper_AcTfrase_N"/>
</dbReference>
<name>A0ABS3L397_9STAP</name>
<dbReference type="InterPro" id="IPR016181">
    <property type="entry name" value="Acyl_CoA_acyltransferase"/>
</dbReference>
<sequence>MMTVYINNINPSNVNEVKQLKVNSKQMHFIETVHECLNEAEKFSQWCPVAIYNDNEIVGFAMYGCFGKKKETWIDRILIDEKYQRQGIGRKAMRLLMFFVLDKYKVNTLYLSIVRENQVARKLYEELGFYYTLVDDLNGELIFKYSKGA</sequence>
<dbReference type="Gene3D" id="3.40.630.30">
    <property type="match status" value="1"/>
</dbReference>
<dbReference type="Proteomes" id="UP000664081">
    <property type="component" value="Unassembled WGS sequence"/>
</dbReference>
<dbReference type="EMBL" id="JAFNLT010000007">
    <property type="protein sequence ID" value="MBO1227503.1"/>
    <property type="molecule type" value="Genomic_DNA"/>
</dbReference>
<protein>
    <submittedName>
        <fullName evidence="2">GNAT family N-acetyltransferase</fullName>
    </submittedName>
</protein>
<evidence type="ECO:0000259" key="1">
    <source>
        <dbReference type="PROSITE" id="PS51186"/>
    </source>
</evidence>
<dbReference type="Pfam" id="PF00583">
    <property type="entry name" value="Acetyltransf_1"/>
    <property type="match status" value="1"/>
</dbReference>